<evidence type="ECO:0000313" key="9">
    <source>
        <dbReference type="Proteomes" id="UP000058925"/>
    </source>
</evidence>
<dbReference type="GO" id="GO:0005524">
    <property type="term" value="F:ATP binding"/>
    <property type="evidence" value="ECO:0007669"/>
    <property type="project" value="UniProtKB-KW"/>
</dbReference>
<gene>
    <name evidence="8" type="ORF">NMY3_01227</name>
</gene>
<dbReference type="Pfam" id="PF17855">
    <property type="entry name" value="MCM_lid"/>
    <property type="match status" value="1"/>
</dbReference>
<dbReference type="PANTHER" id="PTHR11630">
    <property type="entry name" value="DNA REPLICATION LICENSING FACTOR MCM FAMILY MEMBER"/>
    <property type="match status" value="1"/>
</dbReference>
<evidence type="ECO:0000256" key="2">
    <source>
        <dbReference type="ARBA" id="ARBA00022705"/>
    </source>
</evidence>
<dbReference type="GeneID" id="60421307"/>
<keyword evidence="5 6" id="KW-0238">DNA-binding</keyword>
<name>A0A654M7A4_9ARCH</name>
<evidence type="ECO:0000256" key="1">
    <source>
        <dbReference type="ARBA" id="ARBA00008010"/>
    </source>
</evidence>
<protein>
    <submittedName>
        <fullName evidence="8">MCM2/3/5 family protein</fullName>
    </submittedName>
</protein>
<dbReference type="Gene3D" id="3.40.50.300">
    <property type="entry name" value="P-loop containing nucleotide triphosphate hydrolases"/>
    <property type="match status" value="1"/>
</dbReference>
<dbReference type="Proteomes" id="UP000058925">
    <property type="component" value="Chromosome"/>
</dbReference>
<evidence type="ECO:0000256" key="6">
    <source>
        <dbReference type="RuleBase" id="RU004070"/>
    </source>
</evidence>
<sequence>MSTNNSNSYKISSEILNSLWKAGFKPVPLSYEGIPTTQWTPIYDNDGYWEEADFKDPNVYMKFVNVASTFGRTHLKDSTNYELFIQALDIDSENVFNLLNVPIKNLYAFEKVNTLLDDLMNQSNTSRYEFMNLRLMDLCKKITFVTKTRKPYGYHIWWLSHQQNKSILTLNCMKDYEFEIKTDKRSGLCTLPPSTSRNDQNFRYSSIGQKEKLLISDSLYGLFIEILKSCLIQKSDNDHAKNNDNAGLNELNLTKLFDLSQNTIITSATLLSPFYIEKTRNNFVLHFSGYAYHCNISENSTSKIISEICAMKKDESRNERHSTIRYTYQKALDNKPVTGSPTFTEFISQVADCSIEQTQKIIDDIKNLWLDDIKKNIHNSKIASDDDDNYDQDAVCENLLSVSQTKMFHEGRVKVRGKIMKCSGSFKMISATNHMCYNQECNFKTRTRHPKPLLLSNDKDINGKCPQCGKFTVSTTLEYTNAVDLELQDVDNVNDIDRLLVFLFEENIKSLKIGETVIINGNISVINKNDNKRKKLIAVLYGNSISYEFDEKIELTQKDIEEINYLKKEKEMIDTEGVAKDDWIEYLVSQFAPQIARNYYPKVALLLSAVSSGPDEIFRKRDRIHVLLVGEPGLAKTKLLEDVIELVPNSKYMSMSNTSGISLTAMIEKDESGGSYSVRAGSMVLAKNAIFAANEIGDLNFKNQLYLGDIMEEGVTHISKYTIDAQLVAPVTMISACNPIGTYWKYPDHIDLSEIPLPPKEIDRYDLQFFLRMPRDRSDLKTFASELRKCDKNYHNSLDYTFLRKVMIYAKQFKPTLSEDAISEIENFWIDVATQRGSVRIKNVLERLTKAFAKLRFKNVADVDEAYDAIRLYKYVSSQYDIFDNPYAVPRNPQHMAADVCMEILQENPLIERRIDELISLACSKNPQVASYFSGEKKLRTSYKARAVKEILIQNQYIKQVGSSPVTLQWFEKQIKQQTNNELSNSKVIQPSSSDTVSLQLTSSDQTQGCLNNPHNEVKDHNTEGRIPPQCDECDQGDVCNLQSNEDNQKNFPASNVIEKIILPCNRVITSHSSHSSHSNDLNQRITNSIGLFSDDDTNKKYPNHDKIHLIHRKSADIQTNDDLEDQYDVNLKEEK</sequence>
<dbReference type="GO" id="GO:0003697">
    <property type="term" value="F:single-stranded DNA binding"/>
    <property type="evidence" value="ECO:0007669"/>
    <property type="project" value="TreeGrafter"/>
</dbReference>
<dbReference type="GO" id="GO:0017116">
    <property type="term" value="F:single-stranded DNA helicase activity"/>
    <property type="evidence" value="ECO:0007669"/>
    <property type="project" value="TreeGrafter"/>
</dbReference>
<evidence type="ECO:0000256" key="4">
    <source>
        <dbReference type="ARBA" id="ARBA00022840"/>
    </source>
</evidence>
<accession>A0A654M7A4</accession>
<evidence type="ECO:0000256" key="3">
    <source>
        <dbReference type="ARBA" id="ARBA00022741"/>
    </source>
</evidence>
<dbReference type="InterPro" id="IPR001208">
    <property type="entry name" value="MCM_dom"/>
</dbReference>
<evidence type="ECO:0000259" key="7">
    <source>
        <dbReference type="PROSITE" id="PS50051"/>
    </source>
</evidence>
<dbReference type="OrthoDB" id="24581at2157"/>
<dbReference type="SMART" id="SM00350">
    <property type="entry name" value="MCM"/>
    <property type="match status" value="1"/>
</dbReference>
<comment type="similarity">
    <text evidence="1 6">Belongs to the MCM family.</text>
</comment>
<dbReference type="KEGG" id="taa:NMY3_01227"/>
<dbReference type="SUPFAM" id="SSF52540">
    <property type="entry name" value="P-loop containing nucleoside triphosphate hydrolases"/>
    <property type="match status" value="1"/>
</dbReference>
<keyword evidence="9" id="KW-1185">Reference proteome</keyword>
<dbReference type="EMBL" id="CP012850">
    <property type="protein sequence ID" value="ALI35432.1"/>
    <property type="molecule type" value="Genomic_DNA"/>
</dbReference>
<dbReference type="InterPro" id="IPR041562">
    <property type="entry name" value="MCM_lid"/>
</dbReference>
<dbReference type="Pfam" id="PF00493">
    <property type="entry name" value="MCM"/>
    <property type="match status" value="1"/>
</dbReference>
<keyword evidence="2" id="KW-0235">DNA replication</keyword>
<keyword evidence="4 6" id="KW-0067">ATP-binding</keyword>
<dbReference type="InterPro" id="IPR031327">
    <property type="entry name" value="MCM"/>
</dbReference>
<dbReference type="RefSeq" id="WP_196817898.1">
    <property type="nucleotide sequence ID" value="NZ_CP012850.1"/>
</dbReference>
<dbReference type="GO" id="GO:0006260">
    <property type="term" value="P:DNA replication"/>
    <property type="evidence" value="ECO:0007669"/>
    <property type="project" value="UniProtKB-KW"/>
</dbReference>
<evidence type="ECO:0000256" key="5">
    <source>
        <dbReference type="ARBA" id="ARBA00023125"/>
    </source>
</evidence>
<keyword evidence="3 6" id="KW-0547">Nucleotide-binding</keyword>
<organism evidence="8 9">
    <name type="scientific">Candidatus Nitrosocosmicus oleophilus</name>
    <dbReference type="NCBI Taxonomy" id="1353260"/>
    <lineage>
        <taxon>Archaea</taxon>
        <taxon>Nitrososphaerota</taxon>
        <taxon>Nitrososphaeria</taxon>
        <taxon>Nitrososphaerales</taxon>
        <taxon>Nitrososphaeraceae</taxon>
        <taxon>Candidatus Nitrosocosmicus</taxon>
    </lineage>
</organism>
<reference evidence="9" key="1">
    <citation type="submission" date="2015-10" db="EMBL/GenBank/DDBJ databases">
        <title>Niche specialization of a soil ammonia-oxidizing archaeon, Candidatus Nitrosocosmicus oleophilus.</title>
        <authorList>
            <person name="Jung M.-Y."/>
            <person name="Rhee S.-K."/>
        </authorList>
    </citation>
    <scope>NUCLEOTIDE SEQUENCE [LARGE SCALE GENOMIC DNA]</scope>
    <source>
        <strain evidence="9">MY3</strain>
    </source>
</reference>
<dbReference type="InterPro" id="IPR027417">
    <property type="entry name" value="P-loop_NTPase"/>
</dbReference>
<dbReference type="PROSITE" id="PS50051">
    <property type="entry name" value="MCM_2"/>
    <property type="match status" value="1"/>
</dbReference>
<evidence type="ECO:0000313" key="8">
    <source>
        <dbReference type="EMBL" id="ALI35432.1"/>
    </source>
</evidence>
<proteinExistence type="inferred from homology"/>
<dbReference type="PRINTS" id="PR01657">
    <property type="entry name" value="MCMFAMILY"/>
</dbReference>
<dbReference type="PANTHER" id="PTHR11630:SF66">
    <property type="entry name" value="DNA REPLICATION LICENSING FACTOR MCM4"/>
    <property type="match status" value="1"/>
</dbReference>
<dbReference type="GO" id="GO:0042555">
    <property type="term" value="C:MCM complex"/>
    <property type="evidence" value="ECO:0007669"/>
    <property type="project" value="TreeGrafter"/>
</dbReference>
<dbReference type="AlphaFoldDB" id="A0A654M7A4"/>
<feature type="domain" description="MCM C-terminal AAA(+) ATPase" evidence="7">
    <location>
        <begin position="583"/>
        <end position="787"/>
    </location>
</feature>